<sequence length="170" mass="18969">MKSESANRNVVSENDPAIRNPFGVMDVPNPNDDDVTQFARNTVPEESAADENAKPWSAGNTSGPRGTIEGEWSSRWKGAADPTIPGDAPDKWKPGQGEARIVGDRVYLLFDWDSGKRRGLIEARREGPRRLVGKYINLNNPEITVPWVGLMVSDQRIDGYFTQGRVDFRR</sequence>
<organism evidence="2 3">
    <name type="scientific">Bradyrhizobium algeriense</name>
    <dbReference type="NCBI Taxonomy" id="634784"/>
    <lineage>
        <taxon>Bacteria</taxon>
        <taxon>Pseudomonadati</taxon>
        <taxon>Pseudomonadota</taxon>
        <taxon>Alphaproteobacteria</taxon>
        <taxon>Hyphomicrobiales</taxon>
        <taxon>Nitrobacteraceae</taxon>
        <taxon>Bradyrhizobium</taxon>
    </lineage>
</organism>
<dbReference type="EMBL" id="JAZHRV010000001">
    <property type="protein sequence ID" value="MEH2555332.1"/>
    <property type="molecule type" value="Genomic_DNA"/>
</dbReference>
<proteinExistence type="predicted"/>
<dbReference type="Proteomes" id="UP001364224">
    <property type="component" value="Unassembled WGS sequence"/>
</dbReference>
<accession>A0ABU8B9Z1</accession>
<dbReference type="RefSeq" id="WP_334480380.1">
    <property type="nucleotide sequence ID" value="NZ_JAZHRV010000001.1"/>
</dbReference>
<feature type="region of interest" description="Disordered" evidence="1">
    <location>
        <begin position="1"/>
        <end position="96"/>
    </location>
</feature>
<comment type="caution">
    <text evidence="2">The sequence shown here is derived from an EMBL/GenBank/DDBJ whole genome shotgun (WGS) entry which is preliminary data.</text>
</comment>
<keyword evidence="3" id="KW-1185">Reference proteome</keyword>
<evidence type="ECO:0000313" key="3">
    <source>
        <dbReference type="Proteomes" id="UP001364224"/>
    </source>
</evidence>
<protein>
    <submittedName>
        <fullName evidence="2">Uncharacterized protein</fullName>
    </submittedName>
</protein>
<reference evidence="2 3" key="1">
    <citation type="submission" date="2024-02" db="EMBL/GenBank/DDBJ databases">
        <title>Adaptive strategies in a cosmopolitan and abundant soil bacterium.</title>
        <authorList>
            <person name="Carini P."/>
        </authorList>
    </citation>
    <scope>NUCLEOTIDE SEQUENCE [LARGE SCALE GENOMIC DNA]</scope>
    <source>
        <strain evidence="2 3">AZCC 1608</strain>
    </source>
</reference>
<name>A0ABU8B9Z1_9BRAD</name>
<evidence type="ECO:0000256" key="1">
    <source>
        <dbReference type="SAM" id="MobiDB-lite"/>
    </source>
</evidence>
<feature type="compositionally biased region" description="Polar residues" evidence="1">
    <location>
        <begin position="1"/>
        <end position="12"/>
    </location>
</feature>
<gene>
    <name evidence="2" type="ORF">V1286_002861</name>
</gene>
<evidence type="ECO:0000313" key="2">
    <source>
        <dbReference type="EMBL" id="MEH2555332.1"/>
    </source>
</evidence>